<keyword evidence="5" id="KW-1185">Reference proteome</keyword>
<dbReference type="STRING" id="47871.GA0070608_4544"/>
<evidence type="ECO:0000313" key="4">
    <source>
        <dbReference type="Proteomes" id="UP000199343"/>
    </source>
</evidence>
<reference evidence="3 5" key="2">
    <citation type="submission" date="2022-10" db="EMBL/GenBank/DDBJ databases">
        <title>The complete genomes of actinobacterial strains from the NBC collection.</title>
        <authorList>
            <person name="Joergensen T.S."/>
            <person name="Alvarez Arevalo M."/>
            <person name="Sterndorff E.B."/>
            <person name="Faurdal D."/>
            <person name="Vuksanovic O."/>
            <person name="Mourched A.-S."/>
            <person name="Charusanti P."/>
            <person name="Shaw S."/>
            <person name="Blin K."/>
            <person name="Weber T."/>
        </authorList>
    </citation>
    <scope>NUCLEOTIDE SEQUENCE [LARGE SCALE GENOMIC DNA]</scope>
    <source>
        <strain evidence="3 5">NBC 01809</strain>
    </source>
</reference>
<dbReference type="EMBL" id="FMIC01000002">
    <property type="protein sequence ID" value="SCL71110.1"/>
    <property type="molecule type" value="Genomic_DNA"/>
</dbReference>
<evidence type="ECO:0000313" key="5">
    <source>
        <dbReference type="Proteomes" id="UP001334804"/>
    </source>
</evidence>
<evidence type="ECO:0000313" key="3">
    <source>
        <dbReference type="EMBL" id="WSA31508.1"/>
    </source>
</evidence>
<dbReference type="Proteomes" id="UP001334804">
    <property type="component" value="Chromosome"/>
</dbReference>
<dbReference type="Pfam" id="PF21832">
    <property type="entry name" value="DUF6892"/>
    <property type="match status" value="1"/>
</dbReference>
<dbReference type="EMBL" id="CP109071">
    <property type="protein sequence ID" value="WSA31508.1"/>
    <property type="molecule type" value="Genomic_DNA"/>
</dbReference>
<evidence type="ECO:0000259" key="1">
    <source>
        <dbReference type="Pfam" id="PF21832"/>
    </source>
</evidence>
<protein>
    <recommendedName>
        <fullName evidence="1">DUF6892 domain-containing protein</fullName>
    </recommendedName>
</protein>
<dbReference type="AlphaFoldDB" id="A0A1C6VYX5"/>
<feature type="domain" description="DUF6892" evidence="1">
    <location>
        <begin position="166"/>
        <end position="286"/>
    </location>
</feature>
<accession>A0A1C6VYX5</accession>
<evidence type="ECO:0000313" key="2">
    <source>
        <dbReference type="EMBL" id="SCL71110.1"/>
    </source>
</evidence>
<dbReference type="InterPro" id="IPR054187">
    <property type="entry name" value="DUF6892"/>
</dbReference>
<name>A0A1C6VYX5_9ACTN</name>
<gene>
    <name evidence="2" type="ORF">GA0070608_4544</name>
    <name evidence="3" type="ORF">OIE14_25785</name>
</gene>
<dbReference type="Proteomes" id="UP000199343">
    <property type="component" value="Unassembled WGS sequence"/>
</dbReference>
<dbReference type="RefSeq" id="WP_091630493.1">
    <property type="nucleotide sequence ID" value="NZ_CP109071.1"/>
</dbReference>
<sequence>MDPCLRLALLESDFLNDAVAEIRERPVDELKARYAEVLTLEVSADADRACWTDEADLWDALPDGVDGTIRSLAGIEGFLGLRNLYLRESEVGDLGPLTALPELELLWLGVPPDVDLAPLLVCDRLKRVRIGCAGVLHPAGHEVLAALAGRGVQVDNFLPDPVEAAAPFGDPILKLAVLDRLLHSVELPPTYFFDAFEFDEGNLARLMAVAIPQAELDTVESLSWIGGGHDTAHMVWEQWDGESDEFCIRSLAGVEALRNLRDLKVTPLALLPEHQIAQLRARGVTVSELDEAASRTRPPTL</sequence>
<dbReference type="OrthoDB" id="8606752at2"/>
<organism evidence="2 4">
    <name type="scientific">Micromonospora peucetia</name>
    <dbReference type="NCBI Taxonomy" id="47871"/>
    <lineage>
        <taxon>Bacteria</taxon>
        <taxon>Bacillati</taxon>
        <taxon>Actinomycetota</taxon>
        <taxon>Actinomycetes</taxon>
        <taxon>Micromonosporales</taxon>
        <taxon>Micromonosporaceae</taxon>
        <taxon>Micromonospora</taxon>
    </lineage>
</organism>
<proteinExistence type="predicted"/>
<reference evidence="2 4" key="1">
    <citation type="submission" date="2016-06" db="EMBL/GenBank/DDBJ databases">
        <authorList>
            <person name="Kjaerup R.B."/>
            <person name="Dalgaard T.S."/>
            <person name="Juul-Madsen H.R."/>
        </authorList>
    </citation>
    <scope>NUCLEOTIDE SEQUENCE [LARGE SCALE GENOMIC DNA]</scope>
    <source>
        <strain evidence="2 4">DSM 43363</strain>
    </source>
</reference>